<evidence type="ECO:0000259" key="1">
    <source>
        <dbReference type="Pfam" id="PF03781"/>
    </source>
</evidence>
<dbReference type="AlphaFoldDB" id="A0A512M8P3"/>
<reference evidence="2 3" key="1">
    <citation type="submission" date="2019-07" db="EMBL/GenBank/DDBJ databases">
        <title>Whole genome shotgun sequence of Brevifollis gellanilyticus NBRC 108608.</title>
        <authorList>
            <person name="Hosoyama A."/>
            <person name="Uohara A."/>
            <person name="Ohji S."/>
            <person name="Ichikawa N."/>
        </authorList>
    </citation>
    <scope>NUCLEOTIDE SEQUENCE [LARGE SCALE GENOMIC DNA]</scope>
    <source>
        <strain evidence="2 3">NBRC 108608</strain>
    </source>
</reference>
<comment type="caution">
    <text evidence="2">The sequence shown here is derived from an EMBL/GenBank/DDBJ whole genome shotgun (WGS) entry which is preliminary data.</text>
</comment>
<accession>A0A512M8P3</accession>
<keyword evidence="3" id="KW-1185">Reference proteome</keyword>
<organism evidence="2 3">
    <name type="scientific">Brevifollis gellanilyticus</name>
    <dbReference type="NCBI Taxonomy" id="748831"/>
    <lineage>
        <taxon>Bacteria</taxon>
        <taxon>Pseudomonadati</taxon>
        <taxon>Verrucomicrobiota</taxon>
        <taxon>Verrucomicrobiia</taxon>
        <taxon>Verrucomicrobiales</taxon>
        <taxon>Verrucomicrobiaceae</taxon>
    </lineage>
</organism>
<name>A0A512M8P3_9BACT</name>
<dbReference type="InterPro" id="IPR051043">
    <property type="entry name" value="Sulfatase_Mod_Factor_Kinase"/>
</dbReference>
<dbReference type="PANTHER" id="PTHR23150">
    <property type="entry name" value="SULFATASE MODIFYING FACTOR 1, 2"/>
    <property type="match status" value="1"/>
</dbReference>
<gene>
    <name evidence="2" type="ORF">BGE01nite_23880</name>
</gene>
<feature type="domain" description="Sulfatase-modifying factor enzyme-like" evidence="1">
    <location>
        <begin position="229"/>
        <end position="428"/>
    </location>
</feature>
<dbReference type="Gene3D" id="3.90.1580.10">
    <property type="entry name" value="paralog of FGE (formylglycine-generating enzyme)"/>
    <property type="match status" value="1"/>
</dbReference>
<proteinExistence type="predicted"/>
<dbReference type="RefSeq" id="WP_218032969.1">
    <property type="nucleotide sequence ID" value="NZ_BKAG01000014.1"/>
</dbReference>
<protein>
    <recommendedName>
        <fullName evidence="1">Sulfatase-modifying factor enzyme-like domain-containing protein</fullName>
    </recommendedName>
</protein>
<sequence>MTSLSHSFRIDHFLSATLTAVAFALLALSGASLKAEPPELLPLKQQYEKLTFERVQTAYDAGLKTLNDRYLEAIDRTMASSRSKGDLEAVLALGGEKSLVLDKKPLPEIDGDTKPAVATLRKVYHEQLKTLEQQRDTNLKTILTPYLERLKALETSLTKADRVDQAKEVMVYRSGLASADVAVVPQTINGGEVINSLGMKFIPVKGTTVHFCIHETRRQDYAAFAADVSDVNAAWKTFSVERTAAGHEDDHPVVHVSWEDAVRFCEWLSKKEGKKYRLPTDKEWSYAVGCGNSEKWTKSATPESLNNKVAEYPWGKKYLPASAVRFGNVGDRSYISKYPNNPFLETYDDGFVSTAPVMKFDPNENGLYDMCGNVWEWVADYWNESKAEHVLRGGGWTSSSSTSLMSSHRIKMGEEAVQYYRSYGFRVVLEGP</sequence>
<dbReference type="Pfam" id="PF03781">
    <property type="entry name" value="FGE-sulfatase"/>
    <property type="match status" value="1"/>
</dbReference>
<dbReference type="InterPro" id="IPR005532">
    <property type="entry name" value="SUMF_dom"/>
</dbReference>
<dbReference type="SUPFAM" id="SSF56436">
    <property type="entry name" value="C-type lectin-like"/>
    <property type="match status" value="1"/>
</dbReference>
<dbReference type="EMBL" id="BKAG01000014">
    <property type="protein sequence ID" value="GEP43097.1"/>
    <property type="molecule type" value="Genomic_DNA"/>
</dbReference>
<dbReference type="InterPro" id="IPR042095">
    <property type="entry name" value="SUMF_sf"/>
</dbReference>
<dbReference type="PANTHER" id="PTHR23150:SF19">
    <property type="entry name" value="FORMYLGLYCINE-GENERATING ENZYME"/>
    <property type="match status" value="1"/>
</dbReference>
<evidence type="ECO:0000313" key="3">
    <source>
        <dbReference type="Proteomes" id="UP000321577"/>
    </source>
</evidence>
<dbReference type="GO" id="GO:0120147">
    <property type="term" value="F:formylglycine-generating oxidase activity"/>
    <property type="evidence" value="ECO:0007669"/>
    <property type="project" value="TreeGrafter"/>
</dbReference>
<dbReference type="InterPro" id="IPR016187">
    <property type="entry name" value="CTDL_fold"/>
</dbReference>
<dbReference type="Proteomes" id="UP000321577">
    <property type="component" value="Unassembled WGS sequence"/>
</dbReference>
<evidence type="ECO:0000313" key="2">
    <source>
        <dbReference type="EMBL" id="GEP43097.1"/>
    </source>
</evidence>